<evidence type="ECO:0000256" key="2">
    <source>
        <dbReference type="ARBA" id="ARBA00022475"/>
    </source>
</evidence>
<dbReference type="PANTHER" id="PTHR24229">
    <property type="entry name" value="NEUROPEPTIDES RECEPTOR"/>
    <property type="match status" value="1"/>
</dbReference>
<name>A0ABM0GLV2_SACKO</name>
<evidence type="ECO:0000256" key="10">
    <source>
        <dbReference type="RuleBase" id="RU000688"/>
    </source>
</evidence>
<feature type="transmembrane region" description="Helical" evidence="11">
    <location>
        <begin position="70"/>
        <end position="93"/>
    </location>
</feature>
<keyword evidence="9 10" id="KW-0807">Transducer</keyword>
<comment type="subcellular location">
    <subcellularLocation>
        <location evidence="1">Cell membrane</location>
        <topology evidence="1">Multi-pass membrane protein</topology>
    </subcellularLocation>
</comment>
<dbReference type="Gene3D" id="1.20.1070.10">
    <property type="entry name" value="Rhodopsin 7-helix transmembrane proteins"/>
    <property type="match status" value="1"/>
</dbReference>
<evidence type="ECO:0000256" key="1">
    <source>
        <dbReference type="ARBA" id="ARBA00004651"/>
    </source>
</evidence>
<evidence type="ECO:0000256" key="5">
    <source>
        <dbReference type="ARBA" id="ARBA00023040"/>
    </source>
</evidence>
<protein>
    <submittedName>
        <fullName evidence="14">Somatostatin receptor type 4-like</fullName>
    </submittedName>
</protein>
<evidence type="ECO:0000256" key="4">
    <source>
        <dbReference type="ARBA" id="ARBA00022989"/>
    </source>
</evidence>
<feature type="transmembrane region" description="Helical" evidence="11">
    <location>
        <begin position="113"/>
        <end position="138"/>
    </location>
</feature>
<dbReference type="PRINTS" id="PR00237">
    <property type="entry name" value="GPCRRHODOPSN"/>
</dbReference>
<dbReference type="PANTHER" id="PTHR24229:SF40">
    <property type="entry name" value="ALLATOSTATIN C RECEPTOR 1-RELATED"/>
    <property type="match status" value="1"/>
</dbReference>
<evidence type="ECO:0000256" key="8">
    <source>
        <dbReference type="ARBA" id="ARBA00023180"/>
    </source>
</evidence>
<evidence type="ECO:0000256" key="11">
    <source>
        <dbReference type="SAM" id="Phobius"/>
    </source>
</evidence>
<accession>A0ABM0GLV2</accession>
<keyword evidence="5 10" id="KW-0297">G-protein coupled receptor</keyword>
<dbReference type="InterPro" id="IPR000276">
    <property type="entry name" value="GPCR_Rhodpsn"/>
</dbReference>
<feature type="domain" description="G-protein coupled receptors family 1 profile" evidence="12">
    <location>
        <begin position="49"/>
        <end position="296"/>
    </location>
</feature>
<keyword evidence="4 11" id="KW-1133">Transmembrane helix</keyword>
<keyword evidence="6 11" id="KW-0472">Membrane</keyword>
<keyword evidence="7 10" id="KW-0675">Receptor</keyword>
<feature type="transmembrane region" description="Helical" evidence="11">
    <location>
        <begin position="236"/>
        <end position="256"/>
    </location>
</feature>
<sequence>MQWNISFREFDVIDNTTFDNEGSGAFPPWMFTLFMPAFYGVVCISGIVGNGVVIYVLVKYKIMHTVPGAYILNLASTDFLFLLGLPFLGYFNITRKWVFGDSLCRLIMGIDGMNMLTGIFTLTAMSVDRYLAIVHPVWSKTHRTVTKARFICLLTWTLSAIITIPLWLYAKTQSFFGVTVCNIICPNLSKRIFIICSFCLGFALPLMVVLVAYTNIIHFLKIGNRRNRRQFKLGRVGVMILLAILLFVLCWLPFWVSQLMVVATHGHVSRPRALKIAYFCSPFLSYTNSCLNPIVYTYVRSDFRRSVAKLFGQDQRKPPKLEINGRSVNGSTSNMNMQLSKFTTDKPSVTVTVFNQDPHIDRL</sequence>
<dbReference type="Pfam" id="PF00001">
    <property type="entry name" value="7tm_1"/>
    <property type="match status" value="1"/>
</dbReference>
<feature type="transmembrane region" description="Helical" evidence="11">
    <location>
        <begin position="150"/>
        <end position="170"/>
    </location>
</feature>
<feature type="transmembrane region" description="Helical" evidence="11">
    <location>
        <begin position="37"/>
        <end position="58"/>
    </location>
</feature>
<evidence type="ECO:0000259" key="12">
    <source>
        <dbReference type="PROSITE" id="PS50262"/>
    </source>
</evidence>
<dbReference type="SUPFAM" id="SSF81321">
    <property type="entry name" value="Family A G protein-coupled receptor-like"/>
    <property type="match status" value="1"/>
</dbReference>
<evidence type="ECO:0000256" key="6">
    <source>
        <dbReference type="ARBA" id="ARBA00023136"/>
    </source>
</evidence>
<dbReference type="Proteomes" id="UP000694865">
    <property type="component" value="Unplaced"/>
</dbReference>
<dbReference type="InterPro" id="IPR017452">
    <property type="entry name" value="GPCR_Rhodpsn_7TM"/>
</dbReference>
<dbReference type="GeneID" id="100367564"/>
<gene>
    <name evidence="14" type="primary">LOC100367564</name>
</gene>
<keyword evidence="3 10" id="KW-0812">Transmembrane</keyword>
<evidence type="ECO:0000256" key="3">
    <source>
        <dbReference type="ARBA" id="ARBA00022692"/>
    </source>
</evidence>
<evidence type="ECO:0000313" key="14">
    <source>
        <dbReference type="RefSeq" id="XP_002732795.1"/>
    </source>
</evidence>
<dbReference type="SMART" id="SM01381">
    <property type="entry name" value="7TM_GPCR_Srsx"/>
    <property type="match status" value="1"/>
</dbReference>
<dbReference type="PROSITE" id="PS50262">
    <property type="entry name" value="G_PROTEIN_RECEP_F1_2"/>
    <property type="match status" value="1"/>
</dbReference>
<evidence type="ECO:0000256" key="7">
    <source>
        <dbReference type="ARBA" id="ARBA00023170"/>
    </source>
</evidence>
<evidence type="ECO:0000313" key="13">
    <source>
        <dbReference type="Proteomes" id="UP000694865"/>
    </source>
</evidence>
<comment type="similarity">
    <text evidence="10">Belongs to the G-protein coupled receptor 1 family.</text>
</comment>
<reference evidence="14" key="1">
    <citation type="submission" date="2025-08" db="UniProtKB">
        <authorList>
            <consortium name="RefSeq"/>
        </authorList>
    </citation>
    <scope>IDENTIFICATION</scope>
    <source>
        <tissue evidence="14">Testes</tissue>
    </source>
</reference>
<keyword evidence="2" id="KW-1003">Cell membrane</keyword>
<proteinExistence type="inferred from homology"/>
<dbReference type="PRINTS" id="PR01783">
    <property type="entry name" value="MCHRECEPTOR"/>
</dbReference>
<keyword evidence="8" id="KW-0325">Glycoprotein</keyword>
<keyword evidence="13" id="KW-1185">Reference proteome</keyword>
<feature type="transmembrane region" description="Helical" evidence="11">
    <location>
        <begin position="192"/>
        <end position="216"/>
    </location>
</feature>
<evidence type="ECO:0000256" key="9">
    <source>
        <dbReference type="ARBA" id="ARBA00023224"/>
    </source>
</evidence>
<dbReference type="InterPro" id="IPR008361">
    <property type="entry name" value="MCH_rcpt"/>
</dbReference>
<dbReference type="RefSeq" id="XP_002732795.1">
    <property type="nucleotide sequence ID" value="XM_002732749.1"/>
</dbReference>
<dbReference type="PROSITE" id="PS00237">
    <property type="entry name" value="G_PROTEIN_RECEP_F1_1"/>
    <property type="match status" value="1"/>
</dbReference>
<organism evidence="13 14">
    <name type="scientific">Saccoglossus kowalevskii</name>
    <name type="common">Acorn worm</name>
    <dbReference type="NCBI Taxonomy" id="10224"/>
    <lineage>
        <taxon>Eukaryota</taxon>
        <taxon>Metazoa</taxon>
        <taxon>Hemichordata</taxon>
        <taxon>Enteropneusta</taxon>
        <taxon>Harrimaniidae</taxon>
        <taxon>Saccoglossus</taxon>
    </lineage>
</organism>